<dbReference type="RefSeq" id="WP_143232772.1">
    <property type="nucleotide sequence ID" value="NZ_BOMU01000085.1"/>
</dbReference>
<name>A0A239FVG5_9ACTN</name>
<dbReference type="EMBL" id="FZNR01000019">
    <property type="protein sequence ID" value="SNS60755.1"/>
    <property type="molecule type" value="Genomic_DNA"/>
</dbReference>
<dbReference type="OrthoDB" id="3403968at2"/>
<keyword evidence="3" id="KW-1185">Reference proteome</keyword>
<evidence type="ECO:0000313" key="2">
    <source>
        <dbReference type="EMBL" id="SNS60755.1"/>
    </source>
</evidence>
<feature type="signal peptide" evidence="1">
    <location>
        <begin position="1"/>
        <end position="27"/>
    </location>
</feature>
<organism evidence="2 3">
    <name type="scientific">Actinoplanes regularis</name>
    <dbReference type="NCBI Taxonomy" id="52697"/>
    <lineage>
        <taxon>Bacteria</taxon>
        <taxon>Bacillati</taxon>
        <taxon>Actinomycetota</taxon>
        <taxon>Actinomycetes</taxon>
        <taxon>Micromonosporales</taxon>
        <taxon>Micromonosporaceae</taxon>
        <taxon>Actinoplanes</taxon>
    </lineage>
</organism>
<evidence type="ECO:0000313" key="3">
    <source>
        <dbReference type="Proteomes" id="UP000198415"/>
    </source>
</evidence>
<dbReference type="Proteomes" id="UP000198415">
    <property type="component" value="Unassembled WGS sequence"/>
</dbReference>
<proteinExistence type="predicted"/>
<dbReference type="AlphaFoldDB" id="A0A239FVG5"/>
<protein>
    <submittedName>
        <fullName evidence="2">Uncharacterized protein</fullName>
    </submittedName>
</protein>
<feature type="chain" id="PRO_5013303238" evidence="1">
    <location>
        <begin position="28"/>
        <end position="338"/>
    </location>
</feature>
<keyword evidence="1" id="KW-0732">Signal</keyword>
<gene>
    <name evidence="2" type="ORF">SAMN06264365_11964</name>
</gene>
<sequence>METPPRSLALLAALALALPLGVLPLHAASAASESAPDGHIPLATLREATLDVPAWPADDVQGPSGPLRFDDGSVPIPHRAVPDGRPPYGESVIILSVAYGDVDHDGAEETIVVLGCLIEGGSKQIVAYDRDTAGHIVSLGRVAVTTGQVRDLRDDSVRVSGSGVVTARVADYQRCCDDRTPQTWQTRGYALRGDRFEQVSGPTRMPPNPHVTDTRISTGDLVLGQPTGGYRYGTVDVTVTHVGGTHPEKVTLSFYPPTGLERTGDDWPAVTTEPDSFSVTVAAPAAGGSVTHTFAFRRPAASTGGDLSILLATVPQMGPALPWTVDATPTIRTGPSRP</sequence>
<evidence type="ECO:0000256" key="1">
    <source>
        <dbReference type="SAM" id="SignalP"/>
    </source>
</evidence>
<reference evidence="2 3" key="1">
    <citation type="submission" date="2017-06" db="EMBL/GenBank/DDBJ databases">
        <authorList>
            <person name="Kim H.J."/>
            <person name="Triplett B.A."/>
        </authorList>
    </citation>
    <scope>NUCLEOTIDE SEQUENCE [LARGE SCALE GENOMIC DNA]</scope>
    <source>
        <strain evidence="2 3">DSM 43151</strain>
    </source>
</reference>
<accession>A0A239FVG5</accession>